<dbReference type="PROSITE" id="PS51898">
    <property type="entry name" value="TYR_RECOMBINASE"/>
    <property type="match status" value="1"/>
</dbReference>
<dbReference type="InterPro" id="IPR013762">
    <property type="entry name" value="Integrase-like_cat_sf"/>
</dbReference>
<dbReference type="CDD" id="cd00796">
    <property type="entry name" value="INT_Rci_Hp1_C"/>
    <property type="match status" value="1"/>
</dbReference>
<evidence type="ECO:0000256" key="1">
    <source>
        <dbReference type="ARBA" id="ARBA00008857"/>
    </source>
</evidence>
<evidence type="ECO:0000256" key="2">
    <source>
        <dbReference type="ARBA" id="ARBA00022908"/>
    </source>
</evidence>
<dbReference type="InterPro" id="IPR038488">
    <property type="entry name" value="Integrase_DNA-bd_sf"/>
</dbReference>
<geneLocation type="plasmid" evidence="7 8">
    <name>unnamed1</name>
</geneLocation>
<dbReference type="EMBL" id="CP117418">
    <property type="protein sequence ID" value="WCT80077.1"/>
    <property type="molecule type" value="Genomic_DNA"/>
</dbReference>
<dbReference type="Gene3D" id="1.10.443.10">
    <property type="entry name" value="Intergrase catalytic core"/>
    <property type="match status" value="1"/>
</dbReference>
<dbReference type="InterPro" id="IPR002104">
    <property type="entry name" value="Integrase_catalytic"/>
</dbReference>
<keyword evidence="7" id="KW-0614">Plasmid</keyword>
<accession>A0ABY7U3L3</accession>
<evidence type="ECO:0000256" key="5">
    <source>
        <dbReference type="SAM" id="MobiDB-lite"/>
    </source>
</evidence>
<evidence type="ECO:0000313" key="7">
    <source>
        <dbReference type="EMBL" id="WCT80077.1"/>
    </source>
</evidence>
<keyword evidence="3" id="KW-0238">DNA-binding</keyword>
<dbReference type="InterPro" id="IPR011010">
    <property type="entry name" value="DNA_brk_join_enz"/>
</dbReference>
<sequence length="422" mass="46818">MTNLLLSLTDAVCKSARPKNREYTLRDTRQPGLALRVQPCGSRSWIMRYRINGKPVRHLLGTFPEMGVKAARQIAAALRAQDAEAPPIPSTAPLFEAFQFEHERRYAAFYKPEGLRAYRSYVRCELLPAFAGKRVDAITRQDVVRWFESYSARKPGGANRALGILSQILRCAKTWGYVSKTWRNPVTEIRMNRRRQVGTFLSERQLTELGAVVNSRMAQGCKASAALRLLSLTGCRVSEVLLLEWGDVLPDRLRLRDSKTGPRDVPLGVPVRQFLKAYRKSLPRLSKAANAPVFPLPGQSYNAIRSVWHRVRKAANLPDTLRIHDLRHSFASHSIMAGETLFSTSRLLGHSKIQTTARYAHLADTALLDCAERVGRLILAQAGPPARSLPVSSTQKAPEGARSGGGELRRPGTGPSQLPAAS</sequence>
<keyword evidence="8" id="KW-1185">Reference proteome</keyword>
<proteinExistence type="inferred from homology"/>
<dbReference type="PANTHER" id="PTHR30629:SF2">
    <property type="entry name" value="PROPHAGE INTEGRASE INTS-RELATED"/>
    <property type="match status" value="1"/>
</dbReference>
<dbReference type="RefSeq" id="WP_273620349.1">
    <property type="nucleotide sequence ID" value="NZ_CP117418.1"/>
</dbReference>
<dbReference type="SUPFAM" id="SSF56349">
    <property type="entry name" value="DNA breaking-rejoining enzymes"/>
    <property type="match status" value="1"/>
</dbReference>
<dbReference type="InterPro" id="IPR025166">
    <property type="entry name" value="Integrase_DNA_bind_dom"/>
</dbReference>
<evidence type="ECO:0000259" key="6">
    <source>
        <dbReference type="PROSITE" id="PS51898"/>
    </source>
</evidence>
<keyword evidence="4" id="KW-0233">DNA recombination</keyword>
<dbReference type="InterPro" id="IPR010998">
    <property type="entry name" value="Integrase_recombinase_N"/>
</dbReference>
<evidence type="ECO:0000256" key="4">
    <source>
        <dbReference type="ARBA" id="ARBA00023172"/>
    </source>
</evidence>
<gene>
    <name evidence="7" type="ORF">PQ457_18640</name>
</gene>
<name>A0ABY7U3L3_9SPHN</name>
<evidence type="ECO:0000256" key="3">
    <source>
        <dbReference type="ARBA" id="ARBA00023125"/>
    </source>
</evidence>
<dbReference type="Gene3D" id="1.10.150.130">
    <property type="match status" value="1"/>
</dbReference>
<keyword evidence="2" id="KW-0229">DNA integration</keyword>
<protein>
    <submittedName>
        <fullName evidence="7">Site-specific integrase</fullName>
    </submittedName>
</protein>
<reference evidence="7 8" key="1">
    <citation type="submission" date="2023-02" db="EMBL/GenBank/DDBJ databases">
        <title>Genome sequence of Novosphingobium humi KACC 19094.</title>
        <authorList>
            <person name="Kim S."/>
            <person name="Heo J."/>
            <person name="Kwon S.-W."/>
        </authorList>
    </citation>
    <scope>NUCLEOTIDE SEQUENCE [LARGE SCALE GENOMIC DNA]</scope>
    <source>
        <strain evidence="7 8">KACC 19094</strain>
        <plasmid evidence="7 8">unnamed1</plasmid>
    </source>
</reference>
<feature type="domain" description="Tyr recombinase" evidence="6">
    <location>
        <begin position="196"/>
        <end position="372"/>
    </location>
</feature>
<dbReference type="PANTHER" id="PTHR30629">
    <property type="entry name" value="PROPHAGE INTEGRASE"/>
    <property type="match status" value="1"/>
</dbReference>
<dbReference type="InterPro" id="IPR050808">
    <property type="entry name" value="Phage_Integrase"/>
</dbReference>
<dbReference type="Pfam" id="PF13356">
    <property type="entry name" value="Arm-DNA-bind_3"/>
    <property type="match status" value="1"/>
</dbReference>
<feature type="region of interest" description="Disordered" evidence="5">
    <location>
        <begin position="384"/>
        <end position="422"/>
    </location>
</feature>
<dbReference type="Proteomes" id="UP001218231">
    <property type="component" value="Plasmid unnamed1"/>
</dbReference>
<dbReference type="Gene3D" id="3.30.160.390">
    <property type="entry name" value="Integrase, DNA-binding domain"/>
    <property type="match status" value="1"/>
</dbReference>
<evidence type="ECO:0000313" key="8">
    <source>
        <dbReference type="Proteomes" id="UP001218231"/>
    </source>
</evidence>
<comment type="similarity">
    <text evidence="1">Belongs to the 'phage' integrase family.</text>
</comment>
<dbReference type="Pfam" id="PF00589">
    <property type="entry name" value="Phage_integrase"/>
    <property type="match status" value="1"/>
</dbReference>
<organism evidence="7 8">
    <name type="scientific">Novosphingobium humi</name>
    <dbReference type="NCBI Taxonomy" id="2282397"/>
    <lineage>
        <taxon>Bacteria</taxon>
        <taxon>Pseudomonadati</taxon>
        <taxon>Pseudomonadota</taxon>
        <taxon>Alphaproteobacteria</taxon>
        <taxon>Sphingomonadales</taxon>
        <taxon>Sphingomonadaceae</taxon>
        <taxon>Novosphingobium</taxon>
    </lineage>
</organism>